<organism evidence="1 2">
    <name type="scientific">Plakobranchus ocellatus</name>
    <dbReference type="NCBI Taxonomy" id="259542"/>
    <lineage>
        <taxon>Eukaryota</taxon>
        <taxon>Metazoa</taxon>
        <taxon>Spiralia</taxon>
        <taxon>Lophotrochozoa</taxon>
        <taxon>Mollusca</taxon>
        <taxon>Gastropoda</taxon>
        <taxon>Heterobranchia</taxon>
        <taxon>Euthyneura</taxon>
        <taxon>Panpulmonata</taxon>
        <taxon>Sacoglossa</taxon>
        <taxon>Placobranchoidea</taxon>
        <taxon>Plakobranchidae</taxon>
        <taxon>Plakobranchus</taxon>
    </lineage>
</organism>
<comment type="caution">
    <text evidence="1">The sequence shown here is derived from an EMBL/GenBank/DDBJ whole genome shotgun (WGS) entry which is preliminary data.</text>
</comment>
<dbReference type="Proteomes" id="UP000735302">
    <property type="component" value="Unassembled WGS sequence"/>
</dbReference>
<proteinExistence type="predicted"/>
<dbReference type="SUPFAM" id="SSF63829">
    <property type="entry name" value="Calcium-dependent phosphotriesterase"/>
    <property type="match status" value="1"/>
</dbReference>
<protein>
    <submittedName>
        <fullName evidence="1">Uncharacterized protein</fullName>
    </submittedName>
</protein>
<name>A0AAV3YK46_9GAST</name>
<gene>
    <name evidence="1" type="ORF">PoB_000908800</name>
</gene>
<dbReference type="EMBL" id="BLXT01001014">
    <property type="protein sequence ID" value="GFN82582.1"/>
    <property type="molecule type" value="Genomic_DNA"/>
</dbReference>
<reference evidence="1 2" key="1">
    <citation type="journal article" date="2021" name="Elife">
        <title>Chloroplast acquisition without the gene transfer in kleptoplastic sea slugs, Plakobranchus ocellatus.</title>
        <authorList>
            <person name="Maeda T."/>
            <person name="Takahashi S."/>
            <person name="Yoshida T."/>
            <person name="Shimamura S."/>
            <person name="Takaki Y."/>
            <person name="Nagai Y."/>
            <person name="Toyoda A."/>
            <person name="Suzuki Y."/>
            <person name="Arimoto A."/>
            <person name="Ishii H."/>
            <person name="Satoh N."/>
            <person name="Nishiyama T."/>
            <person name="Hasebe M."/>
            <person name="Maruyama T."/>
            <person name="Minagawa J."/>
            <person name="Obokata J."/>
            <person name="Shigenobu S."/>
        </authorList>
    </citation>
    <scope>NUCLEOTIDE SEQUENCE [LARGE SCALE GENOMIC DNA]</scope>
</reference>
<dbReference type="AlphaFoldDB" id="A0AAV3YK46"/>
<accession>A0AAV3YK46</accession>
<keyword evidence="2" id="KW-1185">Reference proteome</keyword>
<evidence type="ECO:0000313" key="2">
    <source>
        <dbReference type="Proteomes" id="UP000735302"/>
    </source>
</evidence>
<feature type="non-terminal residue" evidence="1">
    <location>
        <position position="242"/>
    </location>
</feature>
<evidence type="ECO:0000313" key="1">
    <source>
        <dbReference type="EMBL" id="GFN82582.1"/>
    </source>
</evidence>
<sequence>MNEMKFKKVVKEAIRAKSENATNKYQSALGTKGILESLSPPISAMVASPIPCPLEELRQRTNFSAKAVTDQRAPWIWDIQLLPGGRVLVADSETNCIKLFDTQGHQQETLMSRDSPYRLAVLDRSNESSCQNVAVTLPDCLGIDILEIRGYKMRVKKSLHTSRGYYAVAAVTKQTFAVGYFYLAGPGIDLIDIDGQVLRHICSSVAPIYMEVTEHGDLICSTRYNKIARVNVHSGTLVFHKS</sequence>